<gene>
    <name evidence="1" type="ORF">EF834_13610</name>
</gene>
<evidence type="ECO:0008006" key="3">
    <source>
        <dbReference type="Google" id="ProtNLM"/>
    </source>
</evidence>
<protein>
    <recommendedName>
        <fullName evidence="3">ESX-1 secretion-associated protein</fullName>
    </recommendedName>
</protein>
<evidence type="ECO:0000313" key="1">
    <source>
        <dbReference type="EMBL" id="RVW01477.1"/>
    </source>
</evidence>
<dbReference type="AlphaFoldDB" id="A0A438ARZ6"/>
<dbReference type="EMBL" id="RKLN01000005">
    <property type="protein sequence ID" value="RVW01477.1"/>
    <property type="molecule type" value="Genomic_DNA"/>
</dbReference>
<dbReference type="Pfam" id="PF10824">
    <property type="entry name" value="T7SS_ESX_EspC"/>
    <property type="match status" value="1"/>
</dbReference>
<evidence type="ECO:0000313" key="2">
    <source>
        <dbReference type="Proteomes" id="UP000284333"/>
    </source>
</evidence>
<dbReference type="Proteomes" id="UP000284333">
    <property type="component" value="Unassembled WGS sequence"/>
</dbReference>
<keyword evidence="2" id="KW-1185">Reference proteome</keyword>
<comment type="caution">
    <text evidence="1">The sequence shown here is derived from an EMBL/GenBank/DDBJ whole genome shotgun (WGS) entry which is preliminary data.</text>
</comment>
<sequence>MIFEVDPEELGKFSSRTRELSAQCVNAADHVDHWLSIDASDVGVIFLPVLSQVNEMREALVTNLESLRRLTEASARNLATAAASYSEQEAANTDGIAAMGSGCS</sequence>
<dbReference type="RefSeq" id="WP_127947776.1">
    <property type="nucleotide sequence ID" value="NZ_RKLN01000005.1"/>
</dbReference>
<dbReference type="GO" id="GO:0009306">
    <property type="term" value="P:protein secretion"/>
    <property type="evidence" value="ECO:0007669"/>
    <property type="project" value="InterPro"/>
</dbReference>
<organism evidence="1 2">
    <name type="scientific">Rhodococcus spongiicola</name>
    <dbReference type="NCBI Taxonomy" id="2487352"/>
    <lineage>
        <taxon>Bacteria</taxon>
        <taxon>Bacillati</taxon>
        <taxon>Actinomycetota</taxon>
        <taxon>Actinomycetes</taxon>
        <taxon>Mycobacteriales</taxon>
        <taxon>Nocardiaceae</taxon>
        <taxon>Rhodococcus</taxon>
    </lineage>
</organism>
<name>A0A438ARZ6_9NOCA</name>
<dbReference type="OrthoDB" id="4467045at2"/>
<accession>A0A438ARZ6</accession>
<dbReference type="InterPro" id="IPR022536">
    <property type="entry name" value="EspC"/>
</dbReference>
<proteinExistence type="predicted"/>
<reference evidence="1 2" key="1">
    <citation type="submission" date="2018-11" db="EMBL/GenBank/DDBJ databases">
        <title>Rhodococcus spongicola sp. nov. and Rhodococcus xishaensis sp. nov. from marine sponges.</title>
        <authorList>
            <person name="Li L."/>
            <person name="Lin H.W."/>
        </authorList>
    </citation>
    <scope>NUCLEOTIDE SEQUENCE [LARGE SCALE GENOMIC DNA]</scope>
    <source>
        <strain evidence="1 2">LHW50502</strain>
    </source>
</reference>